<gene>
    <name evidence="4" type="ORF">EV668_1085</name>
</gene>
<dbReference type="PANTHER" id="PTHR11579">
    <property type="entry name" value="PROTEIN-L-ISOASPARTATE O-METHYLTRANSFERASE"/>
    <property type="match status" value="1"/>
</dbReference>
<evidence type="ECO:0000256" key="1">
    <source>
        <dbReference type="ARBA" id="ARBA00005369"/>
    </source>
</evidence>
<keyword evidence="5" id="KW-1185">Reference proteome</keyword>
<dbReference type="Proteomes" id="UP000295122">
    <property type="component" value="Unassembled WGS sequence"/>
</dbReference>
<dbReference type="CDD" id="cd02440">
    <property type="entry name" value="AdoMet_MTases"/>
    <property type="match status" value="1"/>
</dbReference>
<evidence type="ECO:0000256" key="2">
    <source>
        <dbReference type="ARBA" id="ARBA00013346"/>
    </source>
</evidence>
<dbReference type="Pfam" id="PF01135">
    <property type="entry name" value="PCMT"/>
    <property type="match status" value="1"/>
</dbReference>
<dbReference type="GO" id="GO:0032259">
    <property type="term" value="P:methylation"/>
    <property type="evidence" value="ECO:0007669"/>
    <property type="project" value="UniProtKB-KW"/>
</dbReference>
<sequence>MSSFDTARRTMVDCQLRTFDVSDRAVLAAMAEVPRERFVPPGREALAYLDRNVPLSGHGPDARVMLAPMLLARLIQALAVQDGDRVLDVGGGFGYPSAVLSAMGGKVTLLESEGDLAEGALKHTSDWGVTVRSGPLEAGSKEDAPFDCILINGAVEERPAALLDQLAEGGRLACFSTEENAGRALLYVRSAGGFGFRPLFDAVVPPLAAFRKAPSFTF</sequence>
<dbReference type="AlphaFoldDB" id="A0A4R7CA25"/>
<dbReference type="OrthoDB" id="9798496at2"/>
<accession>A0A4R7CA25</accession>
<dbReference type="RefSeq" id="WP_133768781.1">
    <property type="nucleotide sequence ID" value="NZ_SNZR01000011.1"/>
</dbReference>
<keyword evidence="4" id="KW-0489">Methyltransferase</keyword>
<dbReference type="InterPro" id="IPR000682">
    <property type="entry name" value="PCMT"/>
</dbReference>
<evidence type="ECO:0000313" key="4">
    <source>
        <dbReference type="EMBL" id="TDR93816.1"/>
    </source>
</evidence>
<comment type="similarity">
    <text evidence="1">Belongs to the methyltransferase superfamily. L-isoaspartyl/D-aspartyl protein methyltransferase family.</text>
</comment>
<evidence type="ECO:0000256" key="3">
    <source>
        <dbReference type="ARBA" id="ARBA00030757"/>
    </source>
</evidence>
<reference evidence="4 5" key="1">
    <citation type="submission" date="2019-03" db="EMBL/GenBank/DDBJ databases">
        <title>Genomic Encyclopedia of Type Strains, Phase IV (KMG-IV): sequencing the most valuable type-strain genomes for metagenomic binning, comparative biology and taxonomic classification.</title>
        <authorList>
            <person name="Goeker M."/>
        </authorList>
    </citation>
    <scope>NUCLEOTIDE SEQUENCE [LARGE SCALE GENOMIC DNA]</scope>
    <source>
        <strain evidence="4 5">DSM 25903</strain>
    </source>
</reference>
<organism evidence="4 5">
    <name type="scientific">Enterovirga rhinocerotis</name>
    <dbReference type="NCBI Taxonomy" id="1339210"/>
    <lineage>
        <taxon>Bacteria</taxon>
        <taxon>Pseudomonadati</taxon>
        <taxon>Pseudomonadota</taxon>
        <taxon>Alphaproteobacteria</taxon>
        <taxon>Hyphomicrobiales</taxon>
        <taxon>Methylobacteriaceae</taxon>
        <taxon>Enterovirga</taxon>
    </lineage>
</organism>
<protein>
    <recommendedName>
        <fullName evidence="2">Protein-L-isoaspartate O-methyltransferase</fullName>
    </recommendedName>
    <alternativeName>
        <fullName evidence="3">Protein L-isoaspartyl methyltransferase</fullName>
    </alternativeName>
</protein>
<keyword evidence="4" id="KW-0808">Transferase</keyword>
<comment type="caution">
    <text evidence="4">The sequence shown here is derived from an EMBL/GenBank/DDBJ whole genome shotgun (WGS) entry which is preliminary data.</text>
</comment>
<dbReference type="InterPro" id="IPR029063">
    <property type="entry name" value="SAM-dependent_MTases_sf"/>
</dbReference>
<name>A0A4R7CA25_9HYPH</name>
<dbReference type="SUPFAM" id="SSF53335">
    <property type="entry name" value="S-adenosyl-L-methionine-dependent methyltransferases"/>
    <property type="match status" value="1"/>
</dbReference>
<dbReference type="GO" id="GO:0005737">
    <property type="term" value="C:cytoplasm"/>
    <property type="evidence" value="ECO:0007669"/>
    <property type="project" value="TreeGrafter"/>
</dbReference>
<dbReference type="Gene3D" id="3.40.50.150">
    <property type="entry name" value="Vaccinia Virus protein VP39"/>
    <property type="match status" value="1"/>
</dbReference>
<proteinExistence type="inferred from homology"/>
<dbReference type="PANTHER" id="PTHR11579:SF18">
    <property type="entry name" value="PROTEIN-L-ISOASPARTATE O-METHYLTRANSFERASE"/>
    <property type="match status" value="1"/>
</dbReference>
<dbReference type="GO" id="GO:0004719">
    <property type="term" value="F:protein-L-isoaspartate (D-aspartate) O-methyltransferase activity"/>
    <property type="evidence" value="ECO:0007669"/>
    <property type="project" value="InterPro"/>
</dbReference>
<evidence type="ECO:0000313" key="5">
    <source>
        <dbReference type="Proteomes" id="UP000295122"/>
    </source>
</evidence>
<dbReference type="EMBL" id="SNZR01000011">
    <property type="protein sequence ID" value="TDR93816.1"/>
    <property type="molecule type" value="Genomic_DNA"/>
</dbReference>